<evidence type="ECO:0000256" key="4">
    <source>
        <dbReference type="ARBA" id="ARBA00023136"/>
    </source>
</evidence>
<dbReference type="GO" id="GO:0009252">
    <property type="term" value="P:peptidoglycan biosynthetic process"/>
    <property type="evidence" value="ECO:0007669"/>
    <property type="project" value="UniProtKB-UniRule"/>
</dbReference>
<evidence type="ECO:0000256" key="3">
    <source>
        <dbReference type="ARBA" id="ARBA00022989"/>
    </source>
</evidence>
<keyword evidence="6 7" id="KW-0961">Cell wall biogenesis/degradation</keyword>
<gene>
    <name evidence="7" type="primary">mltG</name>
    <name evidence="9" type="ORF">B5766_03045</name>
</gene>
<sequence length="430" mass="46278">MNNERDQADQPGASDSGRALTRREAREMRSSHTPPATSAVAVSEGDRSVVTALPVAPVGARQWTGTSNRKSRAPRRQAGWGCLVAVILVAAMGVGSYYFLNEPVTKVWNRIFPPPNPDYVGSGEGTVDFVIYSGDDGSDITHNLVKQGVIKGYDAFYNLLLATKPAPQFVPSVIRLKLKMSASAAIVALLDPKNRLENTFVIPEGMAMKDALQAAATASHIPLTELEAAAASPQSFGVPAEAKTLEGFLFPATYTVSPGMAARELIKTLVDRTFLALDQAGVSADQRWRTIVLASLIQREAGLAADYPKVARVFLNRLDPKLWPTGLLQSDATIAYGTRHTDRVTTTDAERTDASNPYNTYVHAGLPPGPISNPGDLAIGSALRPADGPWLFFVTWNLQSGETIFSTTLAEHDAAVAKWQAWMQTNPSYG</sequence>
<comment type="subcellular location">
    <subcellularLocation>
        <location evidence="7">Cell membrane</location>
        <topology evidence="7">Single-pass membrane protein</topology>
    </subcellularLocation>
</comment>
<dbReference type="AlphaFoldDB" id="A0A2A6FU22"/>
<evidence type="ECO:0000256" key="5">
    <source>
        <dbReference type="ARBA" id="ARBA00023239"/>
    </source>
</evidence>
<evidence type="ECO:0000256" key="6">
    <source>
        <dbReference type="ARBA" id="ARBA00023316"/>
    </source>
</evidence>
<dbReference type="GO" id="GO:0005886">
    <property type="term" value="C:plasma membrane"/>
    <property type="evidence" value="ECO:0007669"/>
    <property type="project" value="UniProtKB-SubCell"/>
</dbReference>
<feature type="region of interest" description="Disordered" evidence="8">
    <location>
        <begin position="1"/>
        <end position="44"/>
    </location>
</feature>
<keyword evidence="5 7" id="KW-0456">Lyase</keyword>
<dbReference type="Proteomes" id="UP000219994">
    <property type="component" value="Unassembled WGS sequence"/>
</dbReference>
<feature type="compositionally biased region" description="Basic and acidic residues" evidence="8">
    <location>
        <begin position="21"/>
        <end position="30"/>
    </location>
</feature>
<evidence type="ECO:0000256" key="2">
    <source>
        <dbReference type="ARBA" id="ARBA00022692"/>
    </source>
</evidence>
<comment type="catalytic activity">
    <reaction evidence="7">
        <text>a peptidoglycan chain = a peptidoglycan chain with N-acetyl-1,6-anhydromuramyl-[peptide] at the reducing end + a peptidoglycan chain with N-acetylglucosamine at the non-reducing end.</text>
        <dbReference type="EC" id="4.2.2.29"/>
    </reaction>
</comment>
<comment type="function">
    <text evidence="7">Functions as a peptidoglycan terminase that cleaves nascent peptidoglycan strands endolytically to terminate their elongation.</text>
</comment>
<dbReference type="Gene3D" id="3.30.160.60">
    <property type="entry name" value="Classic Zinc Finger"/>
    <property type="match status" value="1"/>
</dbReference>
<dbReference type="EC" id="4.2.2.29" evidence="7"/>
<keyword evidence="2 7" id="KW-0812">Transmembrane</keyword>
<dbReference type="EMBL" id="NAEP01000023">
    <property type="protein sequence ID" value="PDQ36126.1"/>
    <property type="molecule type" value="Genomic_DNA"/>
</dbReference>
<evidence type="ECO:0000313" key="10">
    <source>
        <dbReference type="Proteomes" id="UP000219994"/>
    </source>
</evidence>
<feature type="site" description="Important for catalytic activity" evidence="7">
    <location>
        <position position="300"/>
    </location>
</feature>
<evidence type="ECO:0000256" key="1">
    <source>
        <dbReference type="ARBA" id="ARBA00022475"/>
    </source>
</evidence>
<keyword evidence="4 7" id="KW-0472">Membrane</keyword>
<comment type="similarity">
    <text evidence="7">Belongs to the transglycosylase MltG family.</text>
</comment>
<dbReference type="PANTHER" id="PTHR30518">
    <property type="entry name" value="ENDOLYTIC MUREIN TRANSGLYCOSYLASE"/>
    <property type="match status" value="1"/>
</dbReference>
<proteinExistence type="inferred from homology"/>
<evidence type="ECO:0000313" key="9">
    <source>
        <dbReference type="EMBL" id="PDQ36126.1"/>
    </source>
</evidence>
<evidence type="ECO:0000256" key="8">
    <source>
        <dbReference type="SAM" id="MobiDB-lite"/>
    </source>
</evidence>
<evidence type="ECO:0000256" key="7">
    <source>
        <dbReference type="HAMAP-Rule" id="MF_02065"/>
    </source>
</evidence>
<protein>
    <recommendedName>
        <fullName evidence="7">Endolytic murein transglycosylase</fullName>
        <ecNumber evidence="7">4.2.2.29</ecNumber>
    </recommendedName>
    <alternativeName>
        <fullName evidence="7">Peptidoglycan lytic transglycosylase</fullName>
    </alternativeName>
    <alternativeName>
        <fullName evidence="7">Peptidoglycan polymerization terminase</fullName>
    </alternativeName>
</protein>
<accession>A0A2A6FU22</accession>
<dbReference type="NCBIfam" id="TIGR00247">
    <property type="entry name" value="endolytic transglycosylase MltG"/>
    <property type="match status" value="1"/>
</dbReference>
<dbReference type="HAMAP" id="MF_02065">
    <property type="entry name" value="MltG"/>
    <property type="match status" value="1"/>
</dbReference>
<keyword evidence="1 7" id="KW-1003">Cell membrane</keyword>
<name>A0A2A6FU22_9MICO</name>
<comment type="caution">
    <text evidence="9">The sequence shown here is derived from an EMBL/GenBank/DDBJ whole genome shotgun (WGS) entry which is preliminary data.</text>
</comment>
<dbReference type="GO" id="GO:0008932">
    <property type="term" value="F:lytic endotransglycosylase activity"/>
    <property type="evidence" value="ECO:0007669"/>
    <property type="project" value="UniProtKB-UniRule"/>
</dbReference>
<dbReference type="GO" id="GO:0071555">
    <property type="term" value="P:cell wall organization"/>
    <property type="evidence" value="ECO:0007669"/>
    <property type="project" value="UniProtKB-KW"/>
</dbReference>
<dbReference type="PANTHER" id="PTHR30518:SF2">
    <property type="entry name" value="ENDOLYTIC MUREIN TRANSGLYCOSYLASE"/>
    <property type="match status" value="1"/>
</dbReference>
<dbReference type="Pfam" id="PF02618">
    <property type="entry name" value="YceG"/>
    <property type="match status" value="1"/>
</dbReference>
<organism evidence="9 10">
    <name type="scientific">Candidatus Lumbricidiphila eiseniae</name>
    <dbReference type="NCBI Taxonomy" id="1969409"/>
    <lineage>
        <taxon>Bacteria</taxon>
        <taxon>Bacillati</taxon>
        <taxon>Actinomycetota</taxon>
        <taxon>Actinomycetes</taxon>
        <taxon>Micrococcales</taxon>
        <taxon>Microbacteriaceae</taxon>
        <taxon>Candidatus Lumbricidiphila</taxon>
    </lineage>
</organism>
<dbReference type="InterPro" id="IPR003770">
    <property type="entry name" value="MLTG-like"/>
</dbReference>
<reference evidence="10" key="1">
    <citation type="submission" date="2017-03" db="EMBL/GenBank/DDBJ databases">
        <authorList>
            <person name="Lund M.B."/>
        </authorList>
    </citation>
    <scope>NUCLEOTIDE SEQUENCE [LARGE SCALE GENOMIC DNA]</scope>
</reference>
<keyword evidence="3 7" id="KW-1133">Transmembrane helix</keyword>
<feature type="transmembrane region" description="Helical" evidence="7">
    <location>
        <begin position="78"/>
        <end position="100"/>
    </location>
</feature>